<dbReference type="AlphaFoldDB" id="X1HE23"/>
<evidence type="ECO:0000259" key="1">
    <source>
        <dbReference type="Pfam" id="PF08279"/>
    </source>
</evidence>
<comment type="caution">
    <text evidence="2">The sequence shown here is derived from an EMBL/GenBank/DDBJ whole genome shotgun (WGS) entry which is preliminary data.</text>
</comment>
<reference evidence="2" key="1">
    <citation type="journal article" date="2014" name="Front. Microbiol.">
        <title>High frequency of phylogenetically diverse reductive dehalogenase-homologous genes in deep subseafloor sedimentary metagenomes.</title>
        <authorList>
            <person name="Kawai M."/>
            <person name="Futagami T."/>
            <person name="Toyoda A."/>
            <person name="Takaki Y."/>
            <person name="Nishi S."/>
            <person name="Hori S."/>
            <person name="Arai W."/>
            <person name="Tsubouchi T."/>
            <person name="Morono Y."/>
            <person name="Uchiyama I."/>
            <person name="Ito T."/>
            <person name="Fujiyama A."/>
            <person name="Inagaki F."/>
            <person name="Takami H."/>
        </authorList>
    </citation>
    <scope>NUCLEOTIDE SEQUENCE</scope>
    <source>
        <strain evidence="2">Expedition CK06-06</strain>
    </source>
</reference>
<dbReference type="SUPFAM" id="SSF46785">
    <property type="entry name" value="Winged helix' DNA-binding domain"/>
    <property type="match status" value="1"/>
</dbReference>
<name>X1HE23_9ZZZZ</name>
<dbReference type="Gene3D" id="1.10.10.10">
    <property type="entry name" value="Winged helix-like DNA-binding domain superfamily/Winged helix DNA-binding domain"/>
    <property type="match status" value="1"/>
</dbReference>
<dbReference type="InterPro" id="IPR036390">
    <property type="entry name" value="WH_DNA-bd_sf"/>
</dbReference>
<dbReference type="EMBL" id="BARU01020707">
    <property type="protein sequence ID" value="GAH52084.1"/>
    <property type="molecule type" value="Genomic_DNA"/>
</dbReference>
<organism evidence="2">
    <name type="scientific">marine sediment metagenome</name>
    <dbReference type="NCBI Taxonomy" id="412755"/>
    <lineage>
        <taxon>unclassified sequences</taxon>
        <taxon>metagenomes</taxon>
        <taxon>ecological metagenomes</taxon>
    </lineage>
</organism>
<evidence type="ECO:0000313" key="2">
    <source>
        <dbReference type="EMBL" id="GAH52084.1"/>
    </source>
</evidence>
<protein>
    <recommendedName>
        <fullName evidence="1">Helix-turn-helix type 11 domain-containing protein</fullName>
    </recommendedName>
</protein>
<sequence>MIIGLIKENPGITQPTLANKFNVDLKTIKRDMEKLKAENKIIRIGGSKDGYWKILKG</sequence>
<dbReference type="Pfam" id="PF08279">
    <property type="entry name" value="HTH_11"/>
    <property type="match status" value="1"/>
</dbReference>
<proteinExistence type="predicted"/>
<accession>X1HE23</accession>
<dbReference type="InterPro" id="IPR036388">
    <property type="entry name" value="WH-like_DNA-bd_sf"/>
</dbReference>
<gene>
    <name evidence="2" type="ORF">S03H2_33965</name>
</gene>
<feature type="domain" description="Helix-turn-helix type 11" evidence="1">
    <location>
        <begin position="5"/>
        <end position="51"/>
    </location>
</feature>
<dbReference type="InterPro" id="IPR013196">
    <property type="entry name" value="HTH_11"/>
</dbReference>